<reference evidence="3" key="2">
    <citation type="submission" date="2021-11" db="EMBL/GenBank/DDBJ databases">
        <authorList>
            <consortium name="Genoscope - CEA"/>
            <person name="William W."/>
        </authorList>
    </citation>
    <scope>NUCLEOTIDE SEQUENCE</scope>
</reference>
<proteinExistence type="predicted"/>
<gene>
    <name evidence="2" type="ORF">PCAL00307_LOCUS4652</name>
    <name evidence="3" type="ORF">PECAL_1P10970</name>
</gene>
<evidence type="ECO:0000313" key="3">
    <source>
        <dbReference type="EMBL" id="CAH0364719.1"/>
    </source>
</evidence>
<keyword evidence="1" id="KW-0732">Signal</keyword>
<feature type="chain" id="PRO_5036403977" evidence="1">
    <location>
        <begin position="17"/>
        <end position="363"/>
    </location>
</feature>
<sequence length="363" mass="41824">MRLHLLLLIYVTPTKAIVGRFFRRKNSDILRRDILQRNILAQRAELAQLEKRLRGEIIQEEVRRPPPKPRIHGGNFVSALKESSNVFLRRYKFHERKGDDRVRWMSNKTQAALGITAELVTLPPQQRTARLATLRKYAPLLVVHAPGILARLDKLERFVPGIINKILDGGHLAAIEPELDGILDRFDDIEPHVPWVLENIDDLAPYVSSLMRHIDELLLYADDEYRWADDFLPYLPFFVSRLDALGPHLPLLRPHLKVLGPHFRRLVPCVDPILLESQSFSISANADVLLWWFSWALRIPVVVPLVVRCPGGARFIAFLARRLPRRFVRGRCADVECLVGEDYGSDWNNVREYLDDAARPVSF</sequence>
<feature type="signal peptide" evidence="1">
    <location>
        <begin position="1"/>
        <end position="16"/>
    </location>
</feature>
<reference evidence="2" key="1">
    <citation type="submission" date="2021-01" db="EMBL/GenBank/DDBJ databases">
        <authorList>
            <person name="Corre E."/>
            <person name="Pelletier E."/>
            <person name="Niang G."/>
            <person name="Scheremetjew M."/>
            <person name="Finn R."/>
            <person name="Kale V."/>
            <person name="Holt S."/>
            <person name="Cochrane G."/>
            <person name="Meng A."/>
            <person name="Brown T."/>
            <person name="Cohen L."/>
        </authorList>
    </citation>
    <scope>NUCLEOTIDE SEQUENCE</scope>
    <source>
        <strain evidence="2">CCMP1756</strain>
    </source>
</reference>
<protein>
    <submittedName>
        <fullName evidence="2">Uncharacterized protein</fullName>
    </submittedName>
</protein>
<evidence type="ECO:0000313" key="2">
    <source>
        <dbReference type="EMBL" id="CAE0689218.1"/>
    </source>
</evidence>
<keyword evidence="4" id="KW-1185">Reference proteome</keyword>
<dbReference type="EMBL" id="CAKKNE010000001">
    <property type="protein sequence ID" value="CAH0364719.1"/>
    <property type="molecule type" value="Genomic_DNA"/>
</dbReference>
<organism evidence="2">
    <name type="scientific">Pelagomonas calceolata</name>
    <dbReference type="NCBI Taxonomy" id="35677"/>
    <lineage>
        <taxon>Eukaryota</taxon>
        <taxon>Sar</taxon>
        <taxon>Stramenopiles</taxon>
        <taxon>Ochrophyta</taxon>
        <taxon>Pelagophyceae</taxon>
        <taxon>Pelagomonadales</taxon>
        <taxon>Pelagomonadaceae</taxon>
        <taxon>Pelagomonas</taxon>
    </lineage>
</organism>
<evidence type="ECO:0000256" key="1">
    <source>
        <dbReference type="SAM" id="SignalP"/>
    </source>
</evidence>
<dbReference type="EMBL" id="HBIW01005637">
    <property type="protein sequence ID" value="CAE0689218.1"/>
    <property type="molecule type" value="Transcribed_RNA"/>
</dbReference>
<dbReference type="OrthoDB" id="191392at2759"/>
<dbReference type="Proteomes" id="UP000789595">
    <property type="component" value="Unassembled WGS sequence"/>
</dbReference>
<dbReference type="AlphaFoldDB" id="A0A7S3ZP41"/>
<evidence type="ECO:0000313" key="4">
    <source>
        <dbReference type="Proteomes" id="UP000789595"/>
    </source>
</evidence>
<accession>A0A7S3ZP41</accession>
<name>A0A7S3ZP41_9STRA</name>